<dbReference type="InterPro" id="IPR002220">
    <property type="entry name" value="DapA-like"/>
</dbReference>
<evidence type="ECO:0000256" key="7">
    <source>
        <dbReference type="ARBA" id="ARBA00022915"/>
    </source>
</evidence>
<proteinExistence type="inferred from homology"/>
<dbReference type="Proteomes" id="UP001501600">
    <property type="component" value="Unassembled WGS sequence"/>
</dbReference>
<evidence type="ECO:0000256" key="11">
    <source>
        <dbReference type="ARBA" id="ARBA00047836"/>
    </source>
</evidence>
<comment type="function">
    <text evidence="1 12">Catalyzes the condensation of (S)-aspartate-beta-semialdehyde [(S)-ASA] and pyruvate to 4-hydroxy-tetrahydrodipicolinate (HTPA).</text>
</comment>
<comment type="caution">
    <text evidence="14">The sequence shown here is derived from an EMBL/GenBank/DDBJ whole genome shotgun (WGS) entry which is preliminary data.</text>
</comment>
<keyword evidence="6 12" id="KW-0028">Amino-acid biosynthesis</keyword>
<comment type="similarity">
    <text evidence="3 12 13">Belongs to the DapA family.</text>
</comment>
<sequence>MFRGSIVALVTPMHQDGQIDFSTLADLVEFHIEQGTDGIVAVGTTGESATLGVPEHIAAVGAVVKAVAGRIPVIAGSGANSTAEAIELTRAMDALGVDGMLTVAPYYNKPSQNGLVAHFKAIAAATDKPQLLYNVPGRTVCDISNETVAELSKVDNIVGLKDATGDLSRVTPLRQACGEEFLLLSGDDPTAMAFMLAGGDGVISVTNNVRPAEFKALCSAALAGDIATARRLDAQLLPLYSALFVEANPIPVKWAMEELGITRETHFRLPLTEPSEHSKTIVRAAIEATQPV</sequence>
<dbReference type="NCBIfam" id="TIGR00674">
    <property type="entry name" value="dapA"/>
    <property type="match status" value="1"/>
</dbReference>
<evidence type="ECO:0000256" key="8">
    <source>
        <dbReference type="ARBA" id="ARBA00023154"/>
    </source>
</evidence>
<feature type="active site" description="Schiff-base intermediate with substrate" evidence="12">
    <location>
        <position position="161"/>
    </location>
</feature>
<evidence type="ECO:0000256" key="9">
    <source>
        <dbReference type="ARBA" id="ARBA00023239"/>
    </source>
</evidence>
<keyword evidence="9 12" id="KW-0456">Lyase</keyword>
<feature type="active site" description="Proton donor/acceptor" evidence="12">
    <location>
        <position position="133"/>
    </location>
</feature>
<reference evidence="15" key="1">
    <citation type="journal article" date="2019" name="Int. J. Syst. Evol. Microbiol.">
        <title>The Global Catalogue of Microorganisms (GCM) 10K type strain sequencing project: providing services to taxonomists for standard genome sequencing and annotation.</title>
        <authorList>
            <consortium name="The Broad Institute Genomics Platform"/>
            <consortium name="The Broad Institute Genome Sequencing Center for Infectious Disease"/>
            <person name="Wu L."/>
            <person name="Ma J."/>
        </authorList>
    </citation>
    <scope>NUCLEOTIDE SEQUENCE [LARGE SCALE GENOMIC DNA]</scope>
    <source>
        <strain evidence="15">JCM 18720</strain>
    </source>
</reference>
<keyword evidence="15" id="KW-1185">Reference proteome</keyword>
<dbReference type="SUPFAM" id="SSF51569">
    <property type="entry name" value="Aldolase"/>
    <property type="match status" value="1"/>
</dbReference>
<dbReference type="InterPro" id="IPR020625">
    <property type="entry name" value="Schiff_base-form_aldolases_AS"/>
</dbReference>
<dbReference type="PANTHER" id="PTHR12128:SF66">
    <property type="entry name" value="4-HYDROXY-2-OXOGLUTARATE ALDOLASE, MITOCHONDRIAL"/>
    <property type="match status" value="1"/>
</dbReference>
<gene>
    <name evidence="12 14" type="primary">dapA</name>
    <name evidence="14" type="ORF">GCM10025772_11140</name>
</gene>
<evidence type="ECO:0000313" key="15">
    <source>
        <dbReference type="Proteomes" id="UP001501600"/>
    </source>
</evidence>
<feature type="site" description="Part of a proton relay during catalysis" evidence="12">
    <location>
        <position position="44"/>
    </location>
</feature>
<dbReference type="PROSITE" id="PS00665">
    <property type="entry name" value="DHDPS_1"/>
    <property type="match status" value="1"/>
</dbReference>
<dbReference type="InterPro" id="IPR005263">
    <property type="entry name" value="DapA"/>
</dbReference>
<protein>
    <recommendedName>
        <fullName evidence="4 12">4-hydroxy-tetrahydrodipicolinate synthase</fullName>
        <shortName evidence="12">HTPA synthase</shortName>
        <ecNumber evidence="4 12">4.3.3.7</ecNumber>
    </recommendedName>
</protein>
<dbReference type="EMBL" id="BAABLF010000006">
    <property type="protein sequence ID" value="GAA5189235.1"/>
    <property type="molecule type" value="Genomic_DNA"/>
</dbReference>
<dbReference type="CDD" id="cd00950">
    <property type="entry name" value="DHDPS"/>
    <property type="match status" value="1"/>
</dbReference>
<evidence type="ECO:0000256" key="4">
    <source>
        <dbReference type="ARBA" id="ARBA00012086"/>
    </source>
</evidence>
<keyword evidence="8 12" id="KW-0457">Lysine biosynthesis</keyword>
<evidence type="ECO:0000256" key="3">
    <source>
        <dbReference type="ARBA" id="ARBA00007592"/>
    </source>
</evidence>
<evidence type="ECO:0000256" key="5">
    <source>
        <dbReference type="ARBA" id="ARBA00022490"/>
    </source>
</evidence>
<evidence type="ECO:0000256" key="6">
    <source>
        <dbReference type="ARBA" id="ARBA00022605"/>
    </source>
</evidence>
<comment type="subunit">
    <text evidence="12">Homotetramer; dimer of dimers.</text>
</comment>
<keyword evidence="10 12" id="KW-0704">Schiff base</keyword>
<dbReference type="Gene3D" id="3.20.20.70">
    <property type="entry name" value="Aldolase class I"/>
    <property type="match status" value="1"/>
</dbReference>
<dbReference type="PRINTS" id="PR00146">
    <property type="entry name" value="DHPICSNTHASE"/>
</dbReference>
<accession>A0ABP9S039</accession>
<feature type="binding site" evidence="12">
    <location>
        <position position="203"/>
    </location>
    <ligand>
        <name>pyruvate</name>
        <dbReference type="ChEBI" id="CHEBI:15361"/>
    </ligand>
</feature>
<dbReference type="InterPro" id="IPR020624">
    <property type="entry name" value="Schiff_base-form_aldolases_CS"/>
</dbReference>
<keyword evidence="7 12" id="KW-0220">Diaminopimelate biosynthesis</keyword>
<evidence type="ECO:0000256" key="12">
    <source>
        <dbReference type="HAMAP-Rule" id="MF_00418"/>
    </source>
</evidence>
<comment type="subcellular location">
    <subcellularLocation>
        <location evidence="12">Cytoplasm</location>
    </subcellularLocation>
</comment>
<keyword evidence="5 12" id="KW-0963">Cytoplasm</keyword>
<dbReference type="Pfam" id="PF00701">
    <property type="entry name" value="DHDPS"/>
    <property type="match status" value="1"/>
</dbReference>
<feature type="binding site" evidence="12">
    <location>
        <position position="45"/>
    </location>
    <ligand>
        <name>pyruvate</name>
        <dbReference type="ChEBI" id="CHEBI:15361"/>
    </ligand>
</feature>
<dbReference type="InterPro" id="IPR013785">
    <property type="entry name" value="Aldolase_TIM"/>
</dbReference>
<comment type="pathway">
    <text evidence="2 12">Amino-acid biosynthesis; L-lysine biosynthesis via DAP pathway; (S)-tetrahydrodipicolinate from L-aspartate: step 3/4.</text>
</comment>
<dbReference type="PANTHER" id="PTHR12128">
    <property type="entry name" value="DIHYDRODIPICOLINATE SYNTHASE"/>
    <property type="match status" value="1"/>
</dbReference>
<dbReference type="PROSITE" id="PS00666">
    <property type="entry name" value="DHDPS_2"/>
    <property type="match status" value="1"/>
</dbReference>
<evidence type="ECO:0000256" key="2">
    <source>
        <dbReference type="ARBA" id="ARBA00005120"/>
    </source>
</evidence>
<feature type="site" description="Part of a proton relay during catalysis" evidence="12">
    <location>
        <position position="107"/>
    </location>
</feature>
<dbReference type="HAMAP" id="MF_00418">
    <property type="entry name" value="DapA"/>
    <property type="match status" value="1"/>
</dbReference>
<comment type="caution">
    <text evidence="12">Was originally thought to be a dihydrodipicolinate synthase (DHDPS), catalyzing the condensation of (S)-aspartate-beta-semialdehyde [(S)-ASA] and pyruvate to dihydrodipicolinate (DHDP). However, it was shown in E.coli that the product of the enzymatic reaction is not dihydrodipicolinate but in fact (4S)-4-hydroxy-2,3,4,5-tetrahydro-(2S)-dipicolinic acid (HTPA), and that the consecutive dehydration reaction leading to DHDP is not spontaneous but catalyzed by DapB.</text>
</comment>
<dbReference type="PIRSF" id="PIRSF001365">
    <property type="entry name" value="DHDPS"/>
    <property type="match status" value="1"/>
</dbReference>
<dbReference type="EC" id="4.3.3.7" evidence="4 12"/>
<dbReference type="SMART" id="SM01130">
    <property type="entry name" value="DHDPS"/>
    <property type="match status" value="1"/>
</dbReference>
<name>A0ABP9S039_9GAMM</name>
<dbReference type="RefSeq" id="WP_345316057.1">
    <property type="nucleotide sequence ID" value="NZ_BAABLF010000006.1"/>
</dbReference>
<evidence type="ECO:0000256" key="13">
    <source>
        <dbReference type="PIRNR" id="PIRNR001365"/>
    </source>
</evidence>
<evidence type="ECO:0000256" key="10">
    <source>
        <dbReference type="ARBA" id="ARBA00023270"/>
    </source>
</evidence>
<comment type="catalytic activity">
    <reaction evidence="11 12">
        <text>L-aspartate 4-semialdehyde + pyruvate = (2S,4S)-4-hydroxy-2,3,4,5-tetrahydrodipicolinate + H2O + H(+)</text>
        <dbReference type="Rhea" id="RHEA:34171"/>
        <dbReference type="ChEBI" id="CHEBI:15361"/>
        <dbReference type="ChEBI" id="CHEBI:15377"/>
        <dbReference type="ChEBI" id="CHEBI:15378"/>
        <dbReference type="ChEBI" id="CHEBI:67139"/>
        <dbReference type="ChEBI" id="CHEBI:537519"/>
        <dbReference type="EC" id="4.3.3.7"/>
    </reaction>
</comment>
<evidence type="ECO:0000256" key="1">
    <source>
        <dbReference type="ARBA" id="ARBA00003294"/>
    </source>
</evidence>
<evidence type="ECO:0000313" key="14">
    <source>
        <dbReference type="EMBL" id="GAA5189235.1"/>
    </source>
</evidence>
<organism evidence="14 15">
    <name type="scientific">Ferrimonas gelatinilytica</name>
    <dbReference type="NCBI Taxonomy" id="1255257"/>
    <lineage>
        <taxon>Bacteria</taxon>
        <taxon>Pseudomonadati</taxon>
        <taxon>Pseudomonadota</taxon>
        <taxon>Gammaproteobacteria</taxon>
        <taxon>Alteromonadales</taxon>
        <taxon>Ferrimonadaceae</taxon>
        <taxon>Ferrimonas</taxon>
    </lineage>
</organism>